<sequence>MSNHSFINTAPDAVQCLPSPPTSPDAKRCVQSHQVRGPRGVAVRGLEVPLKRSHPPKDDARRIKKSRPISVVSGCPHTWDRMACSRLPHGLPPLSVQPTGAQCLTTPLRPNKPTVLVIQVSTEFMLPLFRLMCLLLGTT</sequence>
<keyword evidence="3" id="KW-1185">Reference proteome</keyword>
<evidence type="ECO:0000256" key="1">
    <source>
        <dbReference type="SAM" id="MobiDB-lite"/>
    </source>
</evidence>
<dbReference type="Proteomes" id="UP000324222">
    <property type="component" value="Unassembled WGS sequence"/>
</dbReference>
<proteinExistence type="predicted"/>
<evidence type="ECO:0000313" key="3">
    <source>
        <dbReference type="Proteomes" id="UP000324222"/>
    </source>
</evidence>
<organism evidence="2 3">
    <name type="scientific">Portunus trituberculatus</name>
    <name type="common">Swimming crab</name>
    <name type="synonym">Neptunus trituberculatus</name>
    <dbReference type="NCBI Taxonomy" id="210409"/>
    <lineage>
        <taxon>Eukaryota</taxon>
        <taxon>Metazoa</taxon>
        <taxon>Ecdysozoa</taxon>
        <taxon>Arthropoda</taxon>
        <taxon>Crustacea</taxon>
        <taxon>Multicrustacea</taxon>
        <taxon>Malacostraca</taxon>
        <taxon>Eumalacostraca</taxon>
        <taxon>Eucarida</taxon>
        <taxon>Decapoda</taxon>
        <taxon>Pleocyemata</taxon>
        <taxon>Brachyura</taxon>
        <taxon>Eubrachyura</taxon>
        <taxon>Portunoidea</taxon>
        <taxon>Portunidae</taxon>
        <taxon>Portuninae</taxon>
        <taxon>Portunus</taxon>
    </lineage>
</organism>
<dbReference type="AlphaFoldDB" id="A0A5B7KI71"/>
<name>A0A5B7KI71_PORTR</name>
<dbReference type="EMBL" id="VSRR010153879">
    <property type="protein sequence ID" value="MPD06960.1"/>
    <property type="molecule type" value="Genomic_DNA"/>
</dbReference>
<accession>A0A5B7KI71</accession>
<gene>
    <name evidence="2" type="ORF">E2C01_102799</name>
</gene>
<evidence type="ECO:0000313" key="2">
    <source>
        <dbReference type="EMBL" id="MPD06960.1"/>
    </source>
</evidence>
<reference evidence="2 3" key="1">
    <citation type="submission" date="2019-05" db="EMBL/GenBank/DDBJ databases">
        <title>Another draft genome of Portunus trituberculatus and its Hox gene families provides insights of decapod evolution.</title>
        <authorList>
            <person name="Jeong J.-H."/>
            <person name="Song I."/>
            <person name="Kim S."/>
            <person name="Choi T."/>
            <person name="Kim D."/>
            <person name="Ryu S."/>
            <person name="Kim W."/>
        </authorList>
    </citation>
    <scope>NUCLEOTIDE SEQUENCE [LARGE SCALE GENOMIC DNA]</scope>
    <source>
        <tissue evidence="2">Muscle</tissue>
    </source>
</reference>
<protein>
    <submittedName>
        <fullName evidence="2">Uncharacterized protein</fullName>
    </submittedName>
</protein>
<feature type="region of interest" description="Disordered" evidence="1">
    <location>
        <begin position="1"/>
        <end position="25"/>
    </location>
</feature>
<comment type="caution">
    <text evidence="2">The sequence shown here is derived from an EMBL/GenBank/DDBJ whole genome shotgun (WGS) entry which is preliminary data.</text>
</comment>